<protein>
    <recommendedName>
        <fullName evidence="15">tRNA (guanine(26)-N(2))-dimethyltransferase</fullName>
        <ecNumber evidence="15">2.1.1.216</ecNumber>
    </recommendedName>
</protein>
<proteinExistence type="inferred from homology"/>
<organism evidence="17 18">
    <name type="scientific">Dimorphilus gyrociliatus</name>
    <dbReference type="NCBI Taxonomy" id="2664684"/>
    <lineage>
        <taxon>Eukaryota</taxon>
        <taxon>Metazoa</taxon>
        <taxon>Spiralia</taxon>
        <taxon>Lophotrochozoa</taxon>
        <taxon>Annelida</taxon>
        <taxon>Polychaeta</taxon>
        <taxon>Polychaeta incertae sedis</taxon>
        <taxon>Dinophilidae</taxon>
        <taxon>Dimorphilus</taxon>
    </lineage>
</organism>
<dbReference type="EMBL" id="CAJFCJ010000004">
    <property type="protein sequence ID" value="CAD5113674.1"/>
    <property type="molecule type" value="Genomic_DNA"/>
</dbReference>
<evidence type="ECO:0000256" key="8">
    <source>
        <dbReference type="ARBA" id="ARBA00022694"/>
    </source>
</evidence>
<dbReference type="InterPro" id="IPR042296">
    <property type="entry name" value="tRNA_met_Trm1_C"/>
</dbReference>
<evidence type="ECO:0000256" key="12">
    <source>
        <dbReference type="ARBA" id="ARBA00022843"/>
    </source>
</evidence>
<evidence type="ECO:0000256" key="10">
    <source>
        <dbReference type="ARBA" id="ARBA00022771"/>
    </source>
</evidence>
<dbReference type="GO" id="GO:0160104">
    <property type="term" value="F:tRNA (guanine(26)-N2)-dimethyltransferase activity"/>
    <property type="evidence" value="ECO:0007669"/>
    <property type="project" value="UniProtKB-UniRule"/>
</dbReference>
<evidence type="ECO:0000256" key="9">
    <source>
        <dbReference type="ARBA" id="ARBA00022723"/>
    </source>
</evidence>
<keyword evidence="3" id="KW-0597">Phosphoprotein</keyword>
<reference evidence="17 18" key="1">
    <citation type="submission" date="2020-08" db="EMBL/GenBank/DDBJ databases">
        <authorList>
            <person name="Hejnol A."/>
        </authorList>
    </citation>
    <scope>NUCLEOTIDE SEQUENCE [LARGE SCALE GENOMIC DNA]</scope>
</reference>
<sequence length="464" mass="52746">MGRKNNKKSPSNDEIETKEILEFGIKVLVNYDSSSPSTKSSFYNDKMQYNRLLSLICLRTLRNTLEYNGKLKCLDAFSATGISGMLWNKYVDNVEVTMNDIKEDSISSIKTNCILNNVQFVENEKTIDDNAVIITQQDANVLMHSKQYHFVHLDPFGCPVHFLEAACRNTYNKGIIVVTATDIAALFGNAPSVLLRNYQATTFKCDYIKELGVRILIGAICRTLARCNKGVRILYSVAVGHFIQVAVQVLRGALKADNSLTNVKRVIHCSFCQQWTIHPESHHPPENPYKLLDCPCYQDSSAKMGVEIGPMWVGSIHNQAFLKSFISNSNDLKKTLPIDDDFMHLTKVLLLESVCPDTNKKEDELFSEETNKGDISTGKREREETVDNSSTAPMFYLNLHKLNLKDMNLPRSRKIVELLRSANYQACKTHFCDRSIRTNATYPVIKELIGHHFYHNENMHIDFL</sequence>
<dbReference type="EC" id="2.1.1.216" evidence="15"/>
<dbReference type="AlphaFoldDB" id="A0A7I8VBF8"/>
<comment type="catalytic activity">
    <reaction evidence="15">
        <text>guanosine(26) in tRNA + 2 S-adenosyl-L-methionine = N(2)-dimethylguanosine(26) in tRNA + 2 S-adenosyl-L-homocysteine + 2 H(+)</text>
        <dbReference type="Rhea" id="RHEA:43140"/>
        <dbReference type="Rhea" id="RHEA-COMP:10359"/>
        <dbReference type="Rhea" id="RHEA-COMP:10360"/>
        <dbReference type="ChEBI" id="CHEBI:15378"/>
        <dbReference type="ChEBI" id="CHEBI:57856"/>
        <dbReference type="ChEBI" id="CHEBI:59789"/>
        <dbReference type="ChEBI" id="CHEBI:74269"/>
        <dbReference type="ChEBI" id="CHEBI:74513"/>
        <dbReference type="EC" id="2.1.1.216"/>
    </reaction>
</comment>
<keyword evidence="11" id="KW-0862">Zinc</keyword>
<dbReference type="Pfam" id="PF02005">
    <property type="entry name" value="TRM"/>
    <property type="match status" value="2"/>
</dbReference>
<keyword evidence="10" id="KW-0863">Zinc-finger</keyword>
<evidence type="ECO:0000256" key="1">
    <source>
        <dbReference type="ARBA" id="ARBA00004604"/>
    </source>
</evidence>
<dbReference type="InterPro" id="IPR029063">
    <property type="entry name" value="SAM-dependent_MTases_sf"/>
</dbReference>
<evidence type="ECO:0000256" key="11">
    <source>
        <dbReference type="ARBA" id="ARBA00022833"/>
    </source>
</evidence>
<keyword evidence="9" id="KW-0479">Metal-binding</keyword>
<evidence type="ECO:0000256" key="4">
    <source>
        <dbReference type="ARBA" id="ARBA00022555"/>
    </source>
</evidence>
<evidence type="ECO:0000256" key="13">
    <source>
        <dbReference type="ARBA" id="ARBA00022884"/>
    </source>
</evidence>
<dbReference type="InterPro" id="IPR002905">
    <property type="entry name" value="Trm1"/>
</dbReference>
<keyword evidence="18" id="KW-1185">Reference proteome</keyword>
<accession>A0A7I8VBF8</accession>
<keyword evidence="14" id="KW-0539">Nucleus</keyword>
<dbReference type="OrthoDB" id="6349953at2759"/>
<evidence type="ECO:0000256" key="3">
    <source>
        <dbReference type="ARBA" id="ARBA00022553"/>
    </source>
</evidence>
<evidence type="ECO:0000256" key="7">
    <source>
        <dbReference type="ARBA" id="ARBA00022691"/>
    </source>
</evidence>
<dbReference type="PANTHER" id="PTHR10631:SF1">
    <property type="entry name" value="TRMT1-LIKE PROTEIN"/>
    <property type="match status" value="1"/>
</dbReference>
<keyword evidence="2" id="KW-1017">Isopeptide bond</keyword>
<dbReference type="Proteomes" id="UP000549394">
    <property type="component" value="Unassembled WGS sequence"/>
</dbReference>
<keyword evidence="13 15" id="KW-0694">RNA-binding</keyword>
<dbReference type="GO" id="GO:0008270">
    <property type="term" value="F:zinc ion binding"/>
    <property type="evidence" value="ECO:0007669"/>
    <property type="project" value="UniProtKB-KW"/>
</dbReference>
<gene>
    <name evidence="17" type="ORF">DGYR_LOCUS2628</name>
</gene>
<keyword evidence="4 15" id="KW-0820">tRNA-binding</keyword>
<evidence type="ECO:0000256" key="16">
    <source>
        <dbReference type="SAM" id="MobiDB-lite"/>
    </source>
</evidence>
<evidence type="ECO:0000256" key="2">
    <source>
        <dbReference type="ARBA" id="ARBA00022499"/>
    </source>
</evidence>
<dbReference type="GO" id="GO:0005730">
    <property type="term" value="C:nucleolus"/>
    <property type="evidence" value="ECO:0007669"/>
    <property type="project" value="UniProtKB-SubCell"/>
</dbReference>
<feature type="region of interest" description="Disordered" evidence="16">
    <location>
        <begin position="362"/>
        <end position="384"/>
    </location>
</feature>
<evidence type="ECO:0000256" key="5">
    <source>
        <dbReference type="ARBA" id="ARBA00022603"/>
    </source>
</evidence>
<evidence type="ECO:0000256" key="15">
    <source>
        <dbReference type="PROSITE-ProRule" id="PRU00958"/>
    </source>
</evidence>
<keyword evidence="5 15" id="KW-0489">Methyltransferase</keyword>
<evidence type="ECO:0000256" key="6">
    <source>
        <dbReference type="ARBA" id="ARBA00022679"/>
    </source>
</evidence>
<dbReference type="SUPFAM" id="SSF53335">
    <property type="entry name" value="S-adenosyl-L-methionine-dependent methyltransferases"/>
    <property type="match status" value="1"/>
</dbReference>
<comment type="similarity">
    <text evidence="15">Belongs to the class I-like SAM-binding methyltransferase superfamily. Trm1 family.</text>
</comment>
<comment type="caution">
    <text evidence="17">The sequence shown here is derived from an EMBL/GenBank/DDBJ whole genome shotgun (WGS) entry which is preliminary data.</text>
</comment>
<keyword evidence="7 15" id="KW-0949">S-adenosyl-L-methionine</keyword>
<dbReference type="PROSITE" id="PS51626">
    <property type="entry name" value="SAM_MT_TRM1"/>
    <property type="match status" value="1"/>
</dbReference>
<keyword evidence="6 15" id="KW-0808">Transferase</keyword>
<dbReference type="Gene3D" id="3.40.50.150">
    <property type="entry name" value="Vaccinia Virus protein VP39"/>
    <property type="match status" value="1"/>
</dbReference>
<comment type="subcellular location">
    <subcellularLocation>
        <location evidence="1">Nucleus</location>
        <location evidence="1">Nucleolus</location>
    </subcellularLocation>
</comment>
<evidence type="ECO:0000313" key="18">
    <source>
        <dbReference type="Proteomes" id="UP000549394"/>
    </source>
</evidence>
<name>A0A7I8VBF8_9ANNE</name>
<dbReference type="GO" id="GO:0002940">
    <property type="term" value="P:tRNA N2-guanine methylation"/>
    <property type="evidence" value="ECO:0007669"/>
    <property type="project" value="TreeGrafter"/>
</dbReference>
<keyword evidence="12" id="KW-0832">Ubl conjugation</keyword>
<dbReference type="GO" id="GO:0000049">
    <property type="term" value="F:tRNA binding"/>
    <property type="evidence" value="ECO:0007669"/>
    <property type="project" value="UniProtKB-UniRule"/>
</dbReference>
<dbReference type="PANTHER" id="PTHR10631">
    <property type="entry name" value="N 2 ,N 2 -DIMETHYLGUANOSINE TRNA METHYLTRANSFERASE"/>
    <property type="match status" value="1"/>
</dbReference>
<evidence type="ECO:0000256" key="14">
    <source>
        <dbReference type="ARBA" id="ARBA00023242"/>
    </source>
</evidence>
<dbReference type="Gene3D" id="3.30.56.70">
    <property type="entry name" value="N2,N2-dimethylguanosine tRNA methyltransferase, C-terminal domain"/>
    <property type="match status" value="1"/>
</dbReference>
<keyword evidence="8 15" id="KW-0819">tRNA processing</keyword>
<evidence type="ECO:0000313" key="17">
    <source>
        <dbReference type="EMBL" id="CAD5113674.1"/>
    </source>
</evidence>